<dbReference type="SUPFAM" id="SSF48403">
    <property type="entry name" value="Ankyrin repeat"/>
    <property type="match status" value="1"/>
</dbReference>
<keyword evidence="2 3" id="KW-0040">ANK repeat</keyword>
<dbReference type="InterPro" id="IPR036770">
    <property type="entry name" value="Ankyrin_rpt-contain_sf"/>
</dbReference>
<dbReference type="GO" id="GO:0051059">
    <property type="term" value="F:NF-kappaB binding"/>
    <property type="evidence" value="ECO:0007669"/>
    <property type="project" value="TreeGrafter"/>
</dbReference>
<dbReference type="PANTHER" id="PTHR46680">
    <property type="entry name" value="NF-KAPPA-B INHIBITOR ALPHA"/>
    <property type="match status" value="1"/>
</dbReference>
<protein>
    <recommendedName>
        <fullName evidence="4">F-box domain-containing protein</fullName>
    </recommendedName>
</protein>
<dbReference type="GO" id="GO:0005829">
    <property type="term" value="C:cytosol"/>
    <property type="evidence" value="ECO:0007669"/>
    <property type="project" value="TreeGrafter"/>
</dbReference>
<evidence type="ECO:0000313" key="6">
    <source>
        <dbReference type="Proteomes" id="UP000191285"/>
    </source>
</evidence>
<dbReference type="Proteomes" id="UP000191285">
    <property type="component" value="Unassembled WGS sequence"/>
</dbReference>
<dbReference type="InterPro" id="IPR001810">
    <property type="entry name" value="F-box_dom"/>
</dbReference>
<dbReference type="PRINTS" id="PR01415">
    <property type="entry name" value="ANKYRIN"/>
</dbReference>
<feature type="repeat" description="ANK" evidence="3">
    <location>
        <begin position="259"/>
        <end position="291"/>
    </location>
</feature>
<feature type="repeat" description="ANK" evidence="3">
    <location>
        <begin position="90"/>
        <end position="122"/>
    </location>
</feature>
<dbReference type="Gene3D" id="1.25.40.20">
    <property type="entry name" value="Ankyrin repeat-containing domain"/>
    <property type="match status" value="2"/>
</dbReference>
<dbReference type="Pfam" id="PF12796">
    <property type="entry name" value="Ank_2"/>
    <property type="match status" value="2"/>
</dbReference>
<dbReference type="SMART" id="SM00248">
    <property type="entry name" value="ANK"/>
    <property type="match status" value="6"/>
</dbReference>
<dbReference type="AlphaFoldDB" id="A0A1V6SSZ9"/>
<accession>A0A1V6SSZ9</accession>
<organism evidence="5 6">
    <name type="scientific">Penicillium steckii</name>
    <dbReference type="NCBI Taxonomy" id="303698"/>
    <lineage>
        <taxon>Eukaryota</taxon>
        <taxon>Fungi</taxon>
        <taxon>Dikarya</taxon>
        <taxon>Ascomycota</taxon>
        <taxon>Pezizomycotina</taxon>
        <taxon>Eurotiomycetes</taxon>
        <taxon>Eurotiomycetidae</taxon>
        <taxon>Eurotiales</taxon>
        <taxon>Aspergillaceae</taxon>
        <taxon>Penicillium</taxon>
    </lineage>
</organism>
<name>A0A1V6SSZ9_9EURO</name>
<dbReference type="GO" id="GO:0071356">
    <property type="term" value="P:cellular response to tumor necrosis factor"/>
    <property type="evidence" value="ECO:0007669"/>
    <property type="project" value="TreeGrafter"/>
</dbReference>
<keyword evidence="6" id="KW-1185">Reference proteome</keyword>
<evidence type="ECO:0000256" key="3">
    <source>
        <dbReference type="PROSITE-ProRule" id="PRU00023"/>
    </source>
</evidence>
<gene>
    <name evidence="5" type="ORF">PENSTE_c022G03128</name>
</gene>
<dbReference type="InterPro" id="IPR002110">
    <property type="entry name" value="Ankyrin_rpt"/>
</dbReference>
<evidence type="ECO:0000313" key="5">
    <source>
        <dbReference type="EMBL" id="OQE17018.1"/>
    </source>
</evidence>
<reference evidence="6" key="1">
    <citation type="journal article" date="2017" name="Nat. Microbiol.">
        <title>Global analysis of biosynthetic gene clusters reveals vast potential of secondary metabolite production in Penicillium species.</title>
        <authorList>
            <person name="Nielsen J.C."/>
            <person name="Grijseels S."/>
            <person name="Prigent S."/>
            <person name="Ji B."/>
            <person name="Dainat J."/>
            <person name="Nielsen K.F."/>
            <person name="Frisvad J.C."/>
            <person name="Workman M."/>
            <person name="Nielsen J."/>
        </authorList>
    </citation>
    <scope>NUCLEOTIDE SEQUENCE [LARGE SCALE GENOMIC DNA]</scope>
    <source>
        <strain evidence="6">IBT 24891</strain>
    </source>
</reference>
<dbReference type="PROSITE" id="PS50297">
    <property type="entry name" value="ANK_REP_REGION"/>
    <property type="match status" value="3"/>
</dbReference>
<evidence type="ECO:0000256" key="2">
    <source>
        <dbReference type="ARBA" id="ARBA00023043"/>
    </source>
</evidence>
<proteinExistence type="predicted"/>
<sequence length="325" mass="35864">MPLMQLPPELLLEIAFRIDSEKDLSSFVQVNRALYQTLVSELYRRNAKDSNGSAIRHGAESNNCSTLRRALQSWTDINGSAELPRSPDITKSTPLFAAAYRGNLATVKILLEYGLDPNGRDKSNRTPLYAASGRGHTDVVGTLLEHPKIKVNAYNNDRITPICFAARRGHAEIVKILLSCGAHAGFVGKRGGYTPLHSAILNKQPELAALLVNREDVDPNALTEKSTPLQLAVSVNRQDLVEILLTDKRVDPDLNINWHSRTPLFEAVLKNNEAIVNMLLSAGADPEIKDMTGFAPAVFLNAPSTETRYQLSRDHSSLIYKSLMQ</sequence>
<evidence type="ECO:0000259" key="4">
    <source>
        <dbReference type="PROSITE" id="PS50181"/>
    </source>
</evidence>
<evidence type="ECO:0000256" key="1">
    <source>
        <dbReference type="ARBA" id="ARBA00022737"/>
    </source>
</evidence>
<feature type="domain" description="F-box" evidence="4">
    <location>
        <begin position="1"/>
        <end position="46"/>
    </location>
</feature>
<dbReference type="STRING" id="303698.A0A1V6SSZ9"/>
<comment type="caution">
    <text evidence="5">The sequence shown here is derived from an EMBL/GenBank/DDBJ whole genome shotgun (WGS) entry which is preliminary data.</text>
</comment>
<dbReference type="OrthoDB" id="20872at2759"/>
<dbReference type="InterPro" id="IPR051070">
    <property type="entry name" value="NF-kappa-B_inhibitor"/>
</dbReference>
<feature type="repeat" description="ANK" evidence="3">
    <location>
        <begin position="157"/>
        <end position="189"/>
    </location>
</feature>
<dbReference type="Pfam" id="PF00023">
    <property type="entry name" value="Ank"/>
    <property type="match status" value="1"/>
</dbReference>
<dbReference type="PANTHER" id="PTHR46680:SF3">
    <property type="entry name" value="NF-KAPPA-B INHIBITOR CACTUS"/>
    <property type="match status" value="1"/>
</dbReference>
<keyword evidence="1" id="KW-0677">Repeat</keyword>
<dbReference type="EMBL" id="MLKD01000022">
    <property type="protein sequence ID" value="OQE17018.1"/>
    <property type="molecule type" value="Genomic_DNA"/>
</dbReference>
<dbReference type="PROSITE" id="PS50088">
    <property type="entry name" value="ANK_REPEAT"/>
    <property type="match status" value="3"/>
</dbReference>
<dbReference type="PROSITE" id="PS50181">
    <property type="entry name" value="FBOX"/>
    <property type="match status" value="1"/>
</dbReference>